<feature type="non-terminal residue" evidence="2">
    <location>
        <position position="1"/>
    </location>
</feature>
<name>A0A816ZY38_BRANA</name>
<dbReference type="EMBL" id="HG994362">
    <property type="protein sequence ID" value="CAF2238714.1"/>
    <property type="molecule type" value="Genomic_DNA"/>
</dbReference>
<evidence type="ECO:0000256" key="1">
    <source>
        <dbReference type="SAM" id="SignalP"/>
    </source>
</evidence>
<organism evidence="2">
    <name type="scientific">Brassica napus</name>
    <name type="common">Rape</name>
    <dbReference type="NCBI Taxonomy" id="3708"/>
    <lineage>
        <taxon>Eukaryota</taxon>
        <taxon>Viridiplantae</taxon>
        <taxon>Streptophyta</taxon>
        <taxon>Embryophyta</taxon>
        <taxon>Tracheophyta</taxon>
        <taxon>Spermatophyta</taxon>
        <taxon>Magnoliopsida</taxon>
        <taxon>eudicotyledons</taxon>
        <taxon>Gunneridae</taxon>
        <taxon>Pentapetalae</taxon>
        <taxon>rosids</taxon>
        <taxon>malvids</taxon>
        <taxon>Brassicales</taxon>
        <taxon>Brassicaceae</taxon>
        <taxon>Brassiceae</taxon>
        <taxon>Brassica</taxon>
    </lineage>
</organism>
<feature type="signal peptide" evidence="1">
    <location>
        <begin position="1"/>
        <end position="29"/>
    </location>
</feature>
<evidence type="ECO:0000313" key="2">
    <source>
        <dbReference type="EMBL" id="CAF2238714.1"/>
    </source>
</evidence>
<proteinExistence type="predicted"/>
<feature type="chain" id="PRO_5032288399" evidence="1">
    <location>
        <begin position="30"/>
        <end position="188"/>
    </location>
</feature>
<protein>
    <submittedName>
        <fullName evidence="2">(rape) hypothetical protein</fullName>
    </submittedName>
</protein>
<reference evidence="2" key="1">
    <citation type="submission" date="2021-01" db="EMBL/GenBank/DDBJ databases">
        <authorList>
            <consortium name="Genoscope - CEA"/>
            <person name="William W."/>
        </authorList>
    </citation>
    <scope>NUCLEOTIDE SEQUENCE</scope>
</reference>
<sequence length="188" mass="20448">FSRWPTAVFRRRLHLQFRVLFFFSLHSLSASLSRYACCSVWGPDLGVDMEFVSFLRPSSSFSARVRSSDLSVRYHGGSSGEGIVSGRAEQIHFGFSDVEACETKDLWLCHPGSLFCGGTFGSSQLQGLDLGPALDCSLWSGAGCVRLFSFRCGGVALLGESSSSIKTWHWLAGMLDLGVYCLIVLAAA</sequence>
<keyword evidence="1" id="KW-0732">Signal</keyword>
<gene>
    <name evidence="2" type="ORF">DARMORV10_A08P16170.1</name>
</gene>
<dbReference type="AlphaFoldDB" id="A0A816ZY38"/>
<dbReference type="Proteomes" id="UP001295469">
    <property type="component" value="Chromosome A08"/>
</dbReference>
<accession>A0A816ZY38</accession>